<feature type="compositionally biased region" description="Low complexity" evidence="1">
    <location>
        <begin position="212"/>
        <end position="226"/>
    </location>
</feature>
<accession>A0ABN9VB57</accession>
<feature type="compositionally biased region" description="Polar residues" evidence="1">
    <location>
        <begin position="267"/>
        <end position="276"/>
    </location>
</feature>
<sequence length="276" mass="30213">MAEYLEAQAATHKRSVKALSFKLSDRVAKLSMENFPEDLLPSEEGLATFEERGRVAKDKGRPCVGSADGEDLQKHFRPAWSKMPRIDVPAGEGSVAERHRQMVDFKRAKASGELEYPGYASFQSHLMDWGTKLILMKVATPVDILGYTGLLSKMAEENGGVRTAYQCDLLNRTAMAKALEKGDAGWKRLFSKVDMDRLREAKDKVTSRAAEAAKAASARGSGAAKGSSGGKGGGKAPRSLSPKAPPRSRSPRDSGWKQSSSWKQDSWHQNAWSKKK</sequence>
<evidence type="ECO:0000313" key="2">
    <source>
        <dbReference type="EMBL" id="CAK0869430.1"/>
    </source>
</evidence>
<comment type="caution">
    <text evidence="2">The sequence shown here is derived from an EMBL/GenBank/DDBJ whole genome shotgun (WGS) entry which is preliminary data.</text>
</comment>
<dbReference type="Proteomes" id="UP001189429">
    <property type="component" value="Unassembled WGS sequence"/>
</dbReference>
<protein>
    <submittedName>
        <fullName evidence="2">Uncharacterized protein</fullName>
    </submittedName>
</protein>
<feature type="region of interest" description="Disordered" evidence="1">
    <location>
        <begin position="212"/>
        <end position="276"/>
    </location>
</feature>
<keyword evidence="3" id="KW-1185">Reference proteome</keyword>
<organism evidence="2 3">
    <name type="scientific">Prorocentrum cordatum</name>
    <dbReference type="NCBI Taxonomy" id="2364126"/>
    <lineage>
        <taxon>Eukaryota</taxon>
        <taxon>Sar</taxon>
        <taxon>Alveolata</taxon>
        <taxon>Dinophyceae</taxon>
        <taxon>Prorocentrales</taxon>
        <taxon>Prorocentraceae</taxon>
        <taxon>Prorocentrum</taxon>
    </lineage>
</organism>
<dbReference type="EMBL" id="CAUYUJ010016849">
    <property type="protein sequence ID" value="CAK0869430.1"/>
    <property type="molecule type" value="Genomic_DNA"/>
</dbReference>
<proteinExistence type="predicted"/>
<name>A0ABN9VB57_9DINO</name>
<evidence type="ECO:0000256" key="1">
    <source>
        <dbReference type="SAM" id="MobiDB-lite"/>
    </source>
</evidence>
<evidence type="ECO:0000313" key="3">
    <source>
        <dbReference type="Proteomes" id="UP001189429"/>
    </source>
</evidence>
<reference evidence="2" key="1">
    <citation type="submission" date="2023-10" db="EMBL/GenBank/DDBJ databases">
        <authorList>
            <person name="Chen Y."/>
            <person name="Shah S."/>
            <person name="Dougan E. K."/>
            <person name="Thang M."/>
            <person name="Chan C."/>
        </authorList>
    </citation>
    <scope>NUCLEOTIDE SEQUENCE [LARGE SCALE GENOMIC DNA]</scope>
</reference>
<gene>
    <name evidence="2" type="ORF">PCOR1329_LOCUS55785</name>
</gene>